<dbReference type="CDD" id="cd00051">
    <property type="entry name" value="EFh"/>
    <property type="match status" value="1"/>
</dbReference>
<dbReference type="EC" id="3.1.3.16" evidence="6"/>
<feature type="non-terminal residue" evidence="10">
    <location>
        <position position="850"/>
    </location>
</feature>
<dbReference type="InterPro" id="IPR051134">
    <property type="entry name" value="PPP_phosphatase"/>
</dbReference>
<dbReference type="InterPro" id="IPR002048">
    <property type="entry name" value="EF_hand_dom"/>
</dbReference>
<feature type="region of interest" description="Disordered" evidence="7">
    <location>
        <begin position="644"/>
        <end position="667"/>
    </location>
</feature>
<dbReference type="Gene3D" id="3.60.21.10">
    <property type="match status" value="1"/>
</dbReference>
<accession>A0AAV2Z142</accession>
<dbReference type="PROSITE" id="PS00125">
    <property type="entry name" value="SER_THR_PHOSPHATASE"/>
    <property type="match status" value="1"/>
</dbReference>
<dbReference type="InterPro" id="IPR036873">
    <property type="entry name" value="Rhodanese-like_dom_sf"/>
</dbReference>
<dbReference type="Proteomes" id="UP001146120">
    <property type="component" value="Unassembled WGS sequence"/>
</dbReference>
<dbReference type="PROSITE" id="PS00018">
    <property type="entry name" value="EF_HAND_1"/>
    <property type="match status" value="2"/>
</dbReference>
<comment type="similarity">
    <text evidence="2 6">Belongs to the PPP phosphatase family.</text>
</comment>
<dbReference type="SMART" id="SM00156">
    <property type="entry name" value="PP2Ac"/>
    <property type="match status" value="1"/>
</dbReference>
<dbReference type="InterPro" id="IPR001763">
    <property type="entry name" value="Rhodanese-like_dom"/>
</dbReference>
<keyword evidence="6" id="KW-0378">Hydrolase</keyword>
<dbReference type="PRINTS" id="PR00114">
    <property type="entry name" value="STPHPHTASE"/>
</dbReference>
<dbReference type="Gene3D" id="3.40.250.10">
    <property type="entry name" value="Rhodanese-like domain"/>
    <property type="match status" value="1"/>
</dbReference>
<gene>
    <name evidence="10" type="ORF">N0F65_002673</name>
</gene>
<evidence type="ECO:0000313" key="10">
    <source>
        <dbReference type="EMBL" id="DBA01063.1"/>
    </source>
</evidence>
<evidence type="ECO:0000256" key="4">
    <source>
        <dbReference type="ARBA" id="ARBA00022837"/>
    </source>
</evidence>
<evidence type="ECO:0000256" key="5">
    <source>
        <dbReference type="ARBA" id="ARBA00023211"/>
    </source>
</evidence>
<feature type="domain" description="Rhodanese" evidence="8">
    <location>
        <begin position="750"/>
        <end position="847"/>
    </location>
</feature>
<dbReference type="PROSITE" id="PS50206">
    <property type="entry name" value="RHODANESE_3"/>
    <property type="match status" value="1"/>
</dbReference>
<dbReference type="SUPFAM" id="SSF47473">
    <property type="entry name" value="EF-hand"/>
    <property type="match status" value="1"/>
</dbReference>
<dbReference type="Pfam" id="PF00149">
    <property type="entry name" value="Metallophos"/>
    <property type="match status" value="1"/>
</dbReference>
<dbReference type="Pfam" id="PF00581">
    <property type="entry name" value="Rhodanese"/>
    <property type="match status" value="1"/>
</dbReference>
<evidence type="ECO:0000256" key="2">
    <source>
        <dbReference type="ARBA" id="ARBA00008294"/>
    </source>
</evidence>
<dbReference type="SMART" id="SM00054">
    <property type="entry name" value="EFh"/>
    <property type="match status" value="3"/>
</dbReference>
<evidence type="ECO:0000256" key="3">
    <source>
        <dbReference type="ARBA" id="ARBA00022723"/>
    </source>
</evidence>
<comment type="cofactor">
    <cofactor evidence="1">
        <name>Mn(2+)</name>
        <dbReference type="ChEBI" id="CHEBI:29035"/>
    </cofactor>
</comment>
<dbReference type="InterPro" id="IPR004843">
    <property type="entry name" value="Calcineurin-like_PHP"/>
</dbReference>
<dbReference type="PANTHER" id="PTHR45668:SF5">
    <property type="entry name" value="SERINE_THREONINE-PROTEIN PHOSPHATASE 5"/>
    <property type="match status" value="1"/>
</dbReference>
<evidence type="ECO:0000256" key="7">
    <source>
        <dbReference type="SAM" id="MobiDB-lite"/>
    </source>
</evidence>
<name>A0AAV2Z142_9STRA</name>
<evidence type="ECO:0000256" key="6">
    <source>
        <dbReference type="RuleBase" id="RU004273"/>
    </source>
</evidence>
<dbReference type="PROSITE" id="PS50222">
    <property type="entry name" value="EF_HAND_2"/>
    <property type="match status" value="1"/>
</dbReference>
<evidence type="ECO:0000259" key="8">
    <source>
        <dbReference type="PROSITE" id="PS50206"/>
    </source>
</evidence>
<dbReference type="AlphaFoldDB" id="A0AAV2Z142"/>
<dbReference type="InterPro" id="IPR011992">
    <property type="entry name" value="EF-hand-dom_pair"/>
</dbReference>
<protein>
    <recommendedName>
        <fullName evidence="6">Serine/threonine-protein phosphatase</fullName>
        <ecNumber evidence="6">3.1.3.16</ecNumber>
    </recommendedName>
</protein>
<dbReference type="GO" id="GO:0005509">
    <property type="term" value="F:calcium ion binding"/>
    <property type="evidence" value="ECO:0007669"/>
    <property type="project" value="InterPro"/>
</dbReference>
<dbReference type="SUPFAM" id="SSF56300">
    <property type="entry name" value="Metallo-dependent phosphatases"/>
    <property type="match status" value="1"/>
</dbReference>
<proteinExistence type="inferred from homology"/>
<keyword evidence="3" id="KW-0479">Metal-binding</keyword>
<keyword evidence="4" id="KW-0106">Calcium</keyword>
<comment type="caution">
    <text evidence="10">The sequence shown here is derived from an EMBL/GenBank/DDBJ whole genome shotgun (WGS) entry which is preliminary data.</text>
</comment>
<reference evidence="10" key="2">
    <citation type="journal article" date="2023" name="Microbiol Resour">
        <title>Decontamination and Annotation of the Draft Genome Sequence of the Oomycete Lagenidium giganteum ARSEF 373.</title>
        <authorList>
            <person name="Morgan W.R."/>
            <person name="Tartar A."/>
        </authorList>
    </citation>
    <scope>NUCLEOTIDE SEQUENCE</scope>
    <source>
        <strain evidence="10">ARSEF 373</strain>
    </source>
</reference>
<dbReference type="PANTHER" id="PTHR45668">
    <property type="entry name" value="SERINE/THREONINE-PROTEIN PHOSPHATASE 5-RELATED"/>
    <property type="match status" value="1"/>
</dbReference>
<dbReference type="Pfam" id="PF13499">
    <property type="entry name" value="EF-hand_7"/>
    <property type="match status" value="1"/>
</dbReference>
<dbReference type="GO" id="GO:0004722">
    <property type="term" value="F:protein serine/threonine phosphatase activity"/>
    <property type="evidence" value="ECO:0007669"/>
    <property type="project" value="UniProtKB-EC"/>
</dbReference>
<evidence type="ECO:0000259" key="9">
    <source>
        <dbReference type="PROSITE" id="PS50222"/>
    </source>
</evidence>
<dbReference type="EMBL" id="DAKRPA010000054">
    <property type="protein sequence ID" value="DBA01063.1"/>
    <property type="molecule type" value="Genomic_DNA"/>
</dbReference>
<keyword evidence="11" id="KW-1185">Reference proteome</keyword>
<comment type="catalytic activity">
    <reaction evidence="6">
        <text>O-phospho-L-threonyl-[protein] + H2O = L-threonyl-[protein] + phosphate</text>
        <dbReference type="Rhea" id="RHEA:47004"/>
        <dbReference type="Rhea" id="RHEA-COMP:11060"/>
        <dbReference type="Rhea" id="RHEA-COMP:11605"/>
        <dbReference type="ChEBI" id="CHEBI:15377"/>
        <dbReference type="ChEBI" id="CHEBI:30013"/>
        <dbReference type="ChEBI" id="CHEBI:43474"/>
        <dbReference type="ChEBI" id="CHEBI:61977"/>
        <dbReference type="EC" id="3.1.3.16"/>
    </reaction>
</comment>
<feature type="domain" description="EF-hand" evidence="9">
    <location>
        <begin position="514"/>
        <end position="549"/>
    </location>
</feature>
<organism evidence="10 11">
    <name type="scientific">Lagenidium giganteum</name>
    <dbReference type="NCBI Taxonomy" id="4803"/>
    <lineage>
        <taxon>Eukaryota</taxon>
        <taxon>Sar</taxon>
        <taxon>Stramenopiles</taxon>
        <taxon>Oomycota</taxon>
        <taxon>Peronosporomycetes</taxon>
        <taxon>Pythiales</taxon>
        <taxon>Pythiaceae</taxon>
    </lineage>
</organism>
<dbReference type="InterPro" id="IPR006186">
    <property type="entry name" value="Ser/Thr-sp_prot-phosphatase"/>
</dbReference>
<dbReference type="InterPro" id="IPR018247">
    <property type="entry name" value="EF_Hand_1_Ca_BS"/>
</dbReference>
<keyword evidence="5" id="KW-0464">Manganese</keyword>
<sequence>MSRSGDDEISSWKLFNDLENREEANVLELSAFLNALHEHMPGVNEEIRRHEISSPAPVAEAVNHAENEAPTAASVSVASVTAINIADMYCMSSKLSKDITLADVKELVVACSKGWKVPRQTVVRVVTEATALFQQQPTLVDVSIQPAEHITIVGDLHGQLDDLILIFRENGLPSPHNPYVFNGDFVDRGDRGVEITVLLYMLKLLYPAHVHINRGNHEEMNITQVFGFMRECVTKYDFAVYELICESFRWLPLATLLDERVLVIHAGVPRDAKSTLADIRALERRDYNTTMGRKAPTSMTLMRDLLWSDPFYQNGWKESQRGAGIYFGSDVAHKFMAINKLTLVVRSHECVPMGFDWPFGQETQLVTLFSASNYCGKSNNLGCFVRVHANPKVKPEFMQYMAEVESRDLGVTNLDALCSLIVVNHEELLEEFERADTSNTGTVAVHAWASVMEDVLELALDWKALQPLLVTTNQQGLVEYREFLERYTTQGTKGEDVPEDDRLRNRQAFNALYRHRDRLEALFRVLDRDGNGVLTLDELESGIALLNAHLPPGTKPFITSATDLMQMLDFSQDNVININEFLEGFRLKNKLTIQAKWKRARKKITTLRAFGALRFPRTHSGDKENQVPSNLPSVLSPRIHEYASANSVSSPPSPIHAQSPKATEKANRLLKSHSSGRQPLLLRYGSVQLIGPATEVDELATYVEQVNIEMDQQHHPVNESQNMADTTEFTPQPISPQELVEALARAPAAPAKRLLVIDVREVNEVEKGYVVGAANVPSGEFQSDESVNALIAKYAPDHSMVVFYCNRSLGRGPRCAKRFGSRLQYQADAKALPEVKVLAGGFQAFNEVCI</sequence>
<evidence type="ECO:0000256" key="1">
    <source>
        <dbReference type="ARBA" id="ARBA00001936"/>
    </source>
</evidence>
<dbReference type="InterPro" id="IPR029052">
    <property type="entry name" value="Metallo-depent_PP-like"/>
</dbReference>
<dbReference type="Gene3D" id="1.10.238.10">
    <property type="entry name" value="EF-hand"/>
    <property type="match status" value="1"/>
</dbReference>
<dbReference type="SUPFAM" id="SSF52821">
    <property type="entry name" value="Rhodanese/Cell cycle control phosphatase"/>
    <property type="match status" value="1"/>
</dbReference>
<reference evidence="10" key="1">
    <citation type="submission" date="2022-11" db="EMBL/GenBank/DDBJ databases">
        <authorList>
            <person name="Morgan W.R."/>
            <person name="Tartar A."/>
        </authorList>
    </citation>
    <scope>NUCLEOTIDE SEQUENCE</scope>
    <source>
        <strain evidence="10">ARSEF 373</strain>
    </source>
</reference>
<evidence type="ECO:0000313" key="11">
    <source>
        <dbReference type="Proteomes" id="UP001146120"/>
    </source>
</evidence>